<dbReference type="EC" id="2.7.1.12" evidence="3"/>
<evidence type="ECO:0000313" key="9">
    <source>
        <dbReference type="EMBL" id="NEU72549.1"/>
    </source>
</evidence>
<dbReference type="SUPFAM" id="SSF52540">
    <property type="entry name" value="P-loop containing nucleoside triphosphate hydrolases"/>
    <property type="match status" value="1"/>
</dbReference>
<dbReference type="AlphaFoldDB" id="A0A846H798"/>
<dbReference type="InterPro" id="IPR027417">
    <property type="entry name" value="P-loop_NTPase"/>
</dbReference>
<dbReference type="PANTHER" id="PTHR43883:SF1">
    <property type="entry name" value="GLUCONOKINASE"/>
    <property type="match status" value="1"/>
</dbReference>
<evidence type="ECO:0000256" key="6">
    <source>
        <dbReference type="ARBA" id="ARBA00022777"/>
    </source>
</evidence>
<dbReference type="PANTHER" id="PTHR43883">
    <property type="entry name" value="SLR0207 PROTEIN"/>
    <property type="match status" value="1"/>
</dbReference>
<dbReference type="Gene3D" id="3.40.50.300">
    <property type="entry name" value="P-loop containing nucleotide triphosphate hydrolases"/>
    <property type="match status" value="1"/>
</dbReference>
<dbReference type="CDD" id="cd02021">
    <property type="entry name" value="GntK"/>
    <property type="match status" value="1"/>
</dbReference>
<dbReference type="InterPro" id="IPR006001">
    <property type="entry name" value="Therm_gnt_kin"/>
</dbReference>
<proteinExistence type="inferred from homology"/>
<evidence type="ECO:0000256" key="4">
    <source>
        <dbReference type="ARBA" id="ARBA00022679"/>
    </source>
</evidence>
<evidence type="ECO:0000256" key="2">
    <source>
        <dbReference type="ARBA" id="ARBA00008420"/>
    </source>
</evidence>
<comment type="catalytic activity">
    <reaction evidence="8">
        <text>D-gluconate + ATP = 6-phospho-D-gluconate + ADP + H(+)</text>
        <dbReference type="Rhea" id="RHEA:19433"/>
        <dbReference type="ChEBI" id="CHEBI:15378"/>
        <dbReference type="ChEBI" id="CHEBI:18391"/>
        <dbReference type="ChEBI" id="CHEBI:30616"/>
        <dbReference type="ChEBI" id="CHEBI:58759"/>
        <dbReference type="ChEBI" id="CHEBI:456216"/>
        <dbReference type="EC" id="2.7.1.12"/>
    </reaction>
</comment>
<protein>
    <recommendedName>
        <fullName evidence="3">gluconokinase</fullName>
        <ecNumber evidence="3">2.7.1.12</ecNumber>
    </recommendedName>
</protein>
<sequence>MTVSVPALIEQMLQPGFYPHAVTEPIQLIQTHISYVLLTGDYAYKVKKPMNFGFLDFSTLEKRQHFCQEELRLNQRGAAELYLEVLPITLTDNQYHLGGTGEAVEYVLKMQQFPQETLFSALFEQGKLNEADLENLGQVVAEYHAKTETSDRIRTFGEVAQVREAFDENYQQSEKYIGGPQTQTQFDETKQYTDNFFRDRTELFKSRIANNFIRECHGDLHLRNIALWQDKILLFDCIEFNEPFRFVDVMFDIAYAVMNLEAEQRQDLSNAYLNTYVEQTGDWEGLQVLPIYLNRQAYVRAKVTSFLLDDPSVPADVKAEATKTAAQYYKLAWNYTKPKQGKLILMSGLSGSGKSTTAKLLSRELGAILIRSDAVRKHLAGIPLLERGGDDLYTPEMTEKTYARLLSLGIILANQGYTVILDAKYDKQKLRQEAIAQANKHELPLQIIQCTAPIEVLEQRLRDRTGDIADATVDLLRSQLNLAEPFTEEEKPYLKILDTTQPQQAQLKEVIRQ</sequence>
<evidence type="ECO:0000313" key="10">
    <source>
        <dbReference type="Proteomes" id="UP000031549"/>
    </source>
</evidence>
<keyword evidence="4" id="KW-0808">Transferase</keyword>
<dbReference type="SUPFAM" id="SSF56112">
    <property type="entry name" value="Protein kinase-like (PK-like)"/>
    <property type="match status" value="1"/>
</dbReference>
<comment type="pathway">
    <text evidence="1">Carbohydrate acid metabolism.</text>
</comment>
<gene>
    <name evidence="9" type="ORF">PI95_008175</name>
</gene>
<dbReference type="InterPro" id="IPR011009">
    <property type="entry name" value="Kinase-like_dom_sf"/>
</dbReference>
<dbReference type="GO" id="GO:0005524">
    <property type="term" value="F:ATP binding"/>
    <property type="evidence" value="ECO:0007669"/>
    <property type="project" value="UniProtKB-KW"/>
</dbReference>
<keyword evidence="6" id="KW-0418">Kinase</keyword>
<comment type="caution">
    <text evidence="9">The sequence shown here is derived from an EMBL/GenBank/DDBJ whole genome shotgun (WGS) entry which is preliminary data.</text>
</comment>
<reference evidence="9 10" key="1">
    <citation type="journal article" date="2015" name="Genome Announc.">
        <title>Draft Genome Sequence of Cyanobacterium Hassallia byssoidea Strain VB512170, Isolated from Monuments in India.</title>
        <authorList>
            <person name="Singh D."/>
            <person name="Chandrababunaidu M.M."/>
            <person name="Panda A."/>
            <person name="Sen D."/>
            <person name="Bhattacharyya S."/>
            <person name="Adhikary S.P."/>
            <person name="Tripathy S."/>
        </authorList>
    </citation>
    <scope>NUCLEOTIDE SEQUENCE [LARGE SCALE GENOMIC DNA]</scope>
    <source>
        <strain evidence="9 10">VB512170</strain>
    </source>
</reference>
<dbReference type="EMBL" id="JTCM02000011">
    <property type="protein sequence ID" value="NEU72549.1"/>
    <property type="molecule type" value="Genomic_DNA"/>
</dbReference>
<organism evidence="9 10">
    <name type="scientific">Hassallia byssoidea VB512170</name>
    <dbReference type="NCBI Taxonomy" id="1304833"/>
    <lineage>
        <taxon>Bacteria</taxon>
        <taxon>Bacillati</taxon>
        <taxon>Cyanobacteriota</taxon>
        <taxon>Cyanophyceae</taxon>
        <taxon>Nostocales</taxon>
        <taxon>Tolypothrichaceae</taxon>
        <taxon>Hassallia</taxon>
    </lineage>
</organism>
<dbReference type="RefSeq" id="WP_163518709.1">
    <property type="nucleotide sequence ID" value="NZ_JTCM02000011.1"/>
</dbReference>
<evidence type="ECO:0000256" key="7">
    <source>
        <dbReference type="ARBA" id="ARBA00022840"/>
    </source>
</evidence>
<dbReference type="Pfam" id="PF13671">
    <property type="entry name" value="AAA_33"/>
    <property type="match status" value="1"/>
</dbReference>
<dbReference type="GO" id="GO:0005975">
    <property type="term" value="P:carbohydrate metabolic process"/>
    <property type="evidence" value="ECO:0007669"/>
    <property type="project" value="InterPro"/>
</dbReference>
<dbReference type="Proteomes" id="UP000031549">
    <property type="component" value="Unassembled WGS sequence"/>
</dbReference>
<keyword evidence="10" id="KW-1185">Reference proteome</keyword>
<evidence type="ECO:0000256" key="3">
    <source>
        <dbReference type="ARBA" id="ARBA00012054"/>
    </source>
</evidence>
<name>A0A846H798_9CYAN</name>
<evidence type="ECO:0000256" key="8">
    <source>
        <dbReference type="ARBA" id="ARBA00048090"/>
    </source>
</evidence>
<comment type="similarity">
    <text evidence="2">Belongs to the gluconokinase GntK/GntV family.</text>
</comment>
<keyword evidence="7" id="KW-0067">ATP-binding</keyword>
<evidence type="ECO:0000256" key="5">
    <source>
        <dbReference type="ARBA" id="ARBA00022741"/>
    </source>
</evidence>
<keyword evidence="5" id="KW-0547">Nucleotide-binding</keyword>
<dbReference type="InterPro" id="IPR052732">
    <property type="entry name" value="Cell-binding_unc_protein"/>
</dbReference>
<dbReference type="GO" id="GO:0046316">
    <property type="term" value="F:gluconokinase activity"/>
    <property type="evidence" value="ECO:0007669"/>
    <property type="project" value="UniProtKB-EC"/>
</dbReference>
<accession>A0A846H798</accession>
<evidence type="ECO:0000256" key="1">
    <source>
        <dbReference type="ARBA" id="ARBA00004761"/>
    </source>
</evidence>